<organism evidence="3 4">
    <name type="scientific">Prevotella aurantiaca</name>
    <dbReference type="NCBI Taxonomy" id="596085"/>
    <lineage>
        <taxon>Bacteria</taxon>
        <taxon>Pseudomonadati</taxon>
        <taxon>Bacteroidota</taxon>
        <taxon>Bacteroidia</taxon>
        <taxon>Bacteroidales</taxon>
        <taxon>Prevotellaceae</taxon>
        <taxon>Prevotella</taxon>
    </lineage>
</organism>
<evidence type="ECO:0000256" key="2">
    <source>
        <dbReference type="SAM" id="Phobius"/>
    </source>
</evidence>
<feature type="transmembrane region" description="Helical" evidence="2">
    <location>
        <begin position="92"/>
        <end position="112"/>
    </location>
</feature>
<proteinExistence type="predicted"/>
<reference evidence="3" key="1">
    <citation type="submission" date="2020-04" db="EMBL/GenBank/DDBJ databases">
        <title>Deep metagenomics examines the oral microbiome during advanced dental caries in children, revealing novel taxa and co-occurrences with host molecules.</title>
        <authorList>
            <person name="Baker J.L."/>
            <person name="Morton J.T."/>
            <person name="Dinis M."/>
            <person name="Alvarez R."/>
            <person name="Tran N.C."/>
            <person name="Knight R."/>
            <person name="Edlund A."/>
        </authorList>
    </citation>
    <scope>NUCLEOTIDE SEQUENCE</scope>
    <source>
        <strain evidence="3">JCVI_44_bin.5</strain>
    </source>
</reference>
<feature type="transmembrane region" description="Helical" evidence="2">
    <location>
        <begin position="124"/>
        <end position="144"/>
    </location>
</feature>
<comment type="caution">
    <text evidence="3">The sequence shown here is derived from an EMBL/GenBank/DDBJ whole genome shotgun (WGS) entry which is preliminary data.</text>
</comment>
<evidence type="ECO:0000313" key="3">
    <source>
        <dbReference type="EMBL" id="MBF1384205.1"/>
    </source>
</evidence>
<keyword evidence="1" id="KW-0175">Coiled coil</keyword>
<keyword evidence="2" id="KW-0812">Transmembrane</keyword>
<keyword evidence="2" id="KW-1133">Transmembrane helix</keyword>
<dbReference type="Proteomes" id="UP000771736">
    <property type="component" value="Unassembled WGS sequence"/>
</dbReference>
<name>A0A930MZ34_9BACT</name>
<feature type="coiled-coil region" evidence="1">
    <location>
        <begin position="156"/>
        <end position="209"/>
    </location>
</feature>
<feature type="transmembrane region" description="Helical" evidence="2">
    <location>
        <begin position="16"/>
        <end position="41"/>
    </location>
</feature>
<keyword evidence="2" id="KW-0472">Membrane</keyword>
<accession>A0A930MZ34</accession>
<evidence type="ECO:0000256" key="1">
    <source>
        <dbReference type="SAM" id="Coils"/>
    </source>
</evidence>
<sequence>MKEASFEQIKSPRTMLSVVCDVVIVLMLIAMWTTSIMAIQAYKDDTISLLFPAFFTFFAGYLSFISYYPEHRLVSKFIEIQSDKQLIMVTKLFRLLSFEIAFFGLIFGINQLTQLLRDVPDHYTIVPTVIIFLGTFYVGYYRFIGMRIDIVIERTKAKHNKELDGMKERLKAKEKEVQEQLKGKTEEEIQALKNKINQEAETLKASREANKTK</sequence>
<dbReference type="AlphaFoldDB" id="A0A930MZ34"/>
<feature type="transmembrane region" description="Helical" evidence="2">
    <location>
        <begin position="47"/>
        <end position="68"/>
    </location>
</feature>
<gene>
    <name evidence="3" type="ORF">HXN26_05035</name>
</gene>
<evidence type="ECO:0000313" key="4">
    <source>
        <dbReference type="Proteomes" id="UP000771736"/>
    </source>
</evidence>
<dbReference type="RefSeq" id="WP_273159277.1">
    <property type="nucleotide sequence ID" value="NZ_JABZSJ010000020.1"/>
</dbReference>
<dbReference type="EMBL" id="JABZSJ010000020">
    <property type="protein sequence ID" value="MBF1384205.1"/>
    <property type="molecule type" value="Genomic_DNA"/>
</dbReference>
<protein>
    <submittedName>
        <fullName evidence="3">Uncharacterized protein</fullName>
    </submittedName>
</protein>